<dbReference type="InterPro" id="IPR051338">
    <property type="entry name" value="NodU/CmcH_Carbamoyltrnsfr"/>
</dbReference>
<dbReference type="Proteomes" id="UP000189670">
    <property type="component" value="Unassembled WGS sequence"/>
</dbReference>
<dbReference type="PANTHER" id="PTHR34847:SF1">
    <property type="entry name" value="NODULATION PROTEIN U"/>
    <property type="match status" value="1"/>
</dbReference>
<evidence type="ECO:0000313" key="2">
    <source>
        <dbReference type="Proteomes" id="UP000189670"/>
    </source>
</evidence>
<gene>
    <name evidence="1" type="ORF">OMM_06811</name>
</gene>
<accession>A0A1V1PFI8</accession>
<sequence length="117" mass="13329">MITLDGLGDGASGKIYAYNDDHLELLSCISSRHSLGIFFEHVTNLMNMRELEDEGKVMALANYAYPVTDQKNPLLKLIKIDGTSVKCALSSLKMYDKLKEIYWNILQSNSHLWHNEH</sequence>
<dbReference type="AlphaFoldDB" id="A0A1V1PFI8"/>
<comment type="caution">
    <text evidence="1">The sequence shown here is derived from an EMBL/GenBank/DDBJ whole genome shotgun (WGS) entry which is preliminary data.</text>
</comment>
<dbReference type="Gene3D" id="3.30.420.40">
    <property type="match status" value="1"/>
</dbReference>
<dbReference type="PANTHER" id="PTHR34847">
    <property type="entry name" value="NODULATION PROTEIN U"/>
    <property type="match status" value="1"/>
</dbReference>
<organism evidence="1 2">
    <name type="scientific">Candidatus Magnetoglobus multicellularis str. Araruama</name>
    <dbReference type="NCBI Taxonomy" id="890399"/>
    <lineage>
        <taxon>Bacteria</taxon>
        <taxon>Pseudomonadati</taxon>
        <taxon>Thermodesulfobacteriota</taxon>
        <taxon>Desulfobacteria</taxon>
        <taxon>Desulfobacterales</taxon>
        <taxon>Desulfobacteraceae</taxon>
        <taxon>Candidatus Magnetoglobus</taxon>
    </lineage>
</organism>
<proteinExistence type="predicted"/>
<reference evidence="2" key="1">
    <citation type="submission" date="2012-11" db="EMBL/GenBank/DDBJ databases">
        <authorList>
            <person name="Lucero-Rivera Y.E."/>
            <person name="Tovar-Ramirez D."/>
        </authorList>
    </citation>
    <scope>NUCLEOTIDE SEQUENCE [LARGE SCALE GENOMIC DNA]</scope>
    <source>
        <strain evidence="2">Araruama</strain>
    </source>
</reference>
<evidence type="ECO:0000313" key="1">
    <source>
        <dbReference type="EMBL" id="ETR73651.1"/>
    </source>
</evidence>
<name>A0A1V1PFI8_9BACT</name>
<protein>
    <submittedName>
        <fullName evidence="1">Uncharacterized protein</fullName>
    </submittedName>
</protein>
<dbReference type="EMBL" id="ATBP01000046">
    <property type="protein sequence ID" value="ETR73651.1"/>
    <property type="molecule type" value="Genomic_DNA"/>
</dbReference>